<evidence type="ECO:0008006" key="3">
    <source>
        <dbReference type="Google" id="ProtNLM"/>
    </source>
</evidence>
<evidence type="ECO:0000313" key="2">
    <source>
        <dbReference type="Proteomes" id="UP000178449"/>
    </source>
</evidence>
<reference evidence="1 2" key="1">
    <citation type="journal article" date="2016" name="Nat. Commun.">
        <title>Thousands of microbial genomes shed light on interconnected biogeochemical processes in an aquifer system.</title>
        <authorList>
            <person name="Anantharaman K."/>
            <person name="Brown C.T."/>
            <person name="Hug L.A."/>
            <person name="Sharon I."/>
            <person name="Castelle C.J."/>
            <person name="Probst A.J."/>
            <person name="Thomas B.C."/>
            <person name="Singh A."/>
            <person name="Wilkins M.J."/>
            <person name="Karaoz U."/>
            <person name="Brodie E.L."/>
            <person name="Williams K.H."/>
            <person name="Hubbard S.S."/>
            <person name="Banfield J.F."/>
        </authorList>
    </citation>
    <scope>NUCLEOTIDE SEQUENCE [LARGE SCALE GENOMIC DNA]</scope>
</reference>
<dbReference type="EMBL" id="MFNE01000020">
    <property type="protein sequence ID" value="OGG95536.1"/>
    <property type="molecule type" value="Genomic_DNA"/>
</dbReference>
<proteinExistence type="predicted"/>
<evidence type="ECO:0000313" key="1">
    <source>
        <dbReference type="EMBL" id="OGG95536.1"/>
    </source>
</evidence>
<name>A0A1F6GBQ0_9PROT</name>
<comment type="caution">
    <text evidence="1">The sequence shown here is derived from an EMBL/GenBank/DDBJ whole genome shotgun (WGS) entry which is preliminary data.</text>
</comment>
<organism evidence="1 2">
    <name type="scientific">Candidatus Lambdaproteobacteria bacterium RIFOXYD2_FULL_50_16</name>
    <dbReference type="NCBI Taxonomy" id="1817772"/>
    <lineage>
        <taxon>Bacteria</taxon>
        <taxon>Pseudomonadati</taxon>
        <taxon>Pseudomonadota</taxon>
        <taxon>Candidatus Lambdaproteobacteria</taxon>
    </lineage>
</organism>
<accession>A0A1F6GBQ0</accession>
<gene>
    <name evidence="1" type="ORF">A2527_06805</name>
</gene>
<sequence length="254" mass="29737">MGSPNELSKLLARLKSTNPLMLENYSLVFEISACEKEVCLEENQAQRLSQRAVIHLVKLGEKTRVRFLKGPDAPQCLLRVESRDYKCIHCGDQDNQNCRAFAQEGSKTRLQGTNLDRADFDFLEDANRVNLCEVLKDGQYWKITASQKTEPTLYPIIEIYLDPKRETPLLVRFFTDQGLFKVYRFFPKYYIQKDQKWVSTWFQVRNVSGREDQFQFETSFKILKGPSQDWRLYFDTSTDPMIGQAKEDELFKTP</sequence>
<dbReference type="Gene3D" id="2.50.20.10">
    <property type="entry name" value="Lipoprotein localisation LolA/LolB/LppX"/>
    <property type="match status" value="1"/>
</dbReference>
<dbReference type="AlphaFoldDB" id="A0A1F6GBQ0"/>
<dbReference type="STRING" id="1817772.A2527_06805"/>
<protein>
    <recommendedName>
        <fullName evidence="3">Outer membrane lipoprotein-sorting protein</fullName>
    </recommendedName>
</protein>
<dbReference type="Proteomes" id="UP000178449">
    <property type="component" value="Unassembled WGS sequence"/>
</dbReference>